<reference evidence="2" key="1">
    <citation type="submission" date="2013-09" db="EMBL/GenBank/DDBJ databases">
        <title>Corchorus olitorius genome sequencing.</title>
        <authorList>
            <person name="Alam M."/>
            <person name="Haque M.S."/>
            <person name="Islam M.S."/>
            <person name="Emdad E.M."/>
            <person name="Islam M.M."/>
            <person name="Ahmed B."/>
            <person name="Halim A."/>
            <person name="Hossen Q.M.M."/>
            <person name="Hossain M.Z."/>
            <person name="Ahmed R."/>
            <person name="Khan M.M."/>
            <person name="Islam R."/>
            <person name="Rashid M.M."/>
            <person name="Khan S.A."/>
            <person name="Rahman M.S."/>
            <person name="Alam M."/>
            <person name="Yahiya A.S."/>
            <person name="Khan M.S."/>
            <person name="Azam M.S."/>
            <person name="Haque T."/>
            <person name="Lashkar M.Z.H."/>
            <person name="Akhand A.I."/>
            <person name="Morshed G."/>
            <person name="Roy S."/>
            <person name="Uddin K.S."/>
            <person name="Rabeya T."/>
            <person name="Hossain A.S."/>
            <person name="Chowdhury A."/>
            <person name="Snigdha A.R."/>
            <person name="Mortoza M.S."/>
            <person name="Matin S.A."/>
            <person name="Hoque S.M.E."/>
            <person name="Islam M.K."/>
            <person name="Roy D.K."/>
            <person name="Haider R."/>
            <person name="Moosa M.M."/>
            <person name="Elias S.M."/>
            <person name="Hasan A.M."/>
            <person name="Jahan S."/>
            <person name="Shafiuddin M."/>
            <person name="Mahmood N."/>
            <person name="Shommy N.S."/>
        </authorList>
    </citation>
    <scope>NUCLEOTIDE SEQUENCE [LARGE SCALE GENOMIC DNA]</scope>
    <source>
        <strain evidence="2">cv. O-4</strain>
    </source>
</reference>
<name>A0A1R3GTV7_9ROSI</name>
<evidence type="ECO:0000313" key="2">
    <source>
        <dbReference type="Proteomes" id="UP000187203"/>
    </source>
</evidence>
<gene>
    <name evidence="1" type="ORF">COLO4_33400</name>
</gene>
<dbReference type="EMBL" id="AWUE01021608">
    <property type="protein sequence ID" value="OMO61545.1"/>
    <property type="molecule type" value="Genomic_DNA"/>
</dbReference>
<evidence type="ECO:0000313" key="1">
    <source>
        <dbReference type="EMBL" id="OMO61545.1"/>
    </source>
</evidence>
<comment type="caution">
    <text evidence="1">The sequence shown here is derived from an EMBL/GenBank/DDBJ whole genome shotgun (WGS) entry which is preliminary data.</text>
</comment>
<keyword evidence="2" id="KW-1185">Reference proteome</keyword>
<protein>
    <submittedName>
        <fullName evidence="1">Uncharacterized protein</fullName>
    </submittedName>
</protein>
<sequence length="51" mass="5774">MTELVLAPTKAPMLKLYKAWWAGIKESKLLTWHVQTSLGSSQCHSWAAMSR</sequence>
<organism evidence="1 2">
    <name type="scientific">Corchorus olitorius</name>
    <dbReference type="NCBI Taxonomy" id="93759"/>
    <lineage>
        <taxon>Eukaryota</taxon>
        <taxon>Viridiplantae</taxon>
        <taxon>Streptophyta</taxon>
        <taxon>Embryophyta</taxon>
        <taxon>Tracheophyta</taxon>
        <taxon>Spermatophyta</taxon>
        <taxon>Magnoliopsida</taxon>
        <taxon>eudicotyledons</taxon>
        <taxon>Gunneridae</taxon>
        <taxon>Pentapetalae</taxon>
        <taxon>rosids</taxon>
        <taxon>malvids</taxon>
        <taxon>Malvales</taxon>
        <taxon>Malvaceae</taxon>
        <taxon>Grewioideae</taxon>
        <taxon>Apeibeae</taxon>
        <taxon>Corchorus</taxon>
    </lineage>
</organism>
<proteinExistence type="predicted"/>
<dbReference type="AlphaFoldDB" id="A0A1R3GTV7"/>
<dbReference type="Proteomes" id="UP000187203">
    <property type="component" value="Unassembled WGS sequence"/>
</dbReference>
<accession>A0A1R3GTV7</accession>